<evidence type="ECO:0000259" key="1">
    <source>
        <dbReference type="PROSITE" id="PS00028"/>
    </source>
</evidence>
<protein>
    <recommendedName>
        <fullName evidence="1">C2H2-type domain-containing protein</fullName>
    </recommendedName>
</protein>
<feature type="domain" description="C2H2-type" evidence="1">
    <location>
        <begin position="111"/>
        <end position="134"/>
    </location>
</feature>
<sequence>MTSAKRTRAQIAREDTARKLAAASALFEHGEITGEMTDQSFILRLNTLVHARRHKGAHKVPKVLADAIRSDKEAKPEAELVLFGHWLLLDGRPGMGKSPGQPPDYREIMKCVAACLVEITKREDRKKHQLKTRHTPRKSRKADITKHDLSDCWPDIFNEARPPRFFDSRLKSMRRLLPAYLAHLNSRKVMHGGKTVTKSPEIQAVLEAITGKADVQPSQPQTTAPITFIPAAPAPITISLDYFSSAQKIEHRGPAGHNMPLSTLRYMCAPPPPNAMTRVGGF</sequence>
<dbReference type="PROSITE" id="PS00028">
    <property type="entry name" value="ZINC_FINGER_C2H2_1"/>
    <property type="match status" value="1"/>
</dbReference>
<reference evidence="2 3" key="1">
    <citation type="submission" date="2019-06" db="EMBL/GenBank/DDBJ databases">
        <title>Enrichment of Autotrophic Halophilic Microorganisms from Red Sea Brine Pool Using Microbial Electrosynthesis System.</title>
        <authorList>
            <person name="Alqahtani M.F."/>
            <person name="Bajracharya S."/>
            <person name="Katuri K.P."/>
            <person name="Ali M."/>
            <person name="Saikaly P.E."/>
        </authorList>
    </citation>
    <scope>NUCLEOTIDE SEQUENCE [LARGE SCALE GENOMIC DNA]</scope>
    <source>
        <strain evidence="2">MES6</strain>
    </source>
</reference>
<gene>
    <name evidence="2" type="ORF">FH759_14295</name>
</gene>
<evidence type="ECO:0000313" key="2">
    <source>
        <dbReference type="EMBL" id="MTJ05844.1"/>
    </source>
</evidence>
<comment type="caution">
    <text evidence="2">The sequence shown here is derived from an EMBL/GenBank/DDBJ whole genome shotgun (WGS) entry which is preliminary data.</text>
</comment>
<dbReference type="InterPro" id="IPR013087">
    <property type="entry name" value="Znf_C2H2_type"/>
</dbReference>
<proteinExistence type="predicted"/>
<organism evidence="2 3">
    <name type="scientific">Sediminimonas qiaohouensis</name>
    <dbReference type="NCBI Taxonomy" id="552061"/>
    <lineage>
        <taxon>Bacteria</taxon>
        <taxon>Pseudomonadati</taxon>
        <taxon>Pseudomonadota</taxon>
        <taxon>Alphaproteobacteria</taxon>
        <taxon>Rhodobacterales</taxon>
        <taxon>Roseobacteraceae</taxon>
        <taxon>Sediminimonas</taxon>
    </lineage>
</organism>
<accession>A0A7C9HCA1</accession>
<dbReference type="AlphaFoldDB" id="A0A7C9HCA1"/>
<dbReference type="EMBL" id="VENJ01000024">
    <property type="protein sequence ID" value="MTJ05844.1"/>
    <property type="molecule type" value="Genomic_DNA"/>
</dbReference>
<name>A0A7C9HCA1_9RHOB</name>
<dbReference type="Proteomes" id="UP000483078">
    <property type="component" value="Unassembled WGS sequence"/>
</dbReference>
<dbReference type="RefSeq" id="WP_273250957.1">
    <property type="nucleotide sequence ID" value="NZ_VENJ01000024.1"/>
</dbReference>
<evidence type="ECO:0000313" key="3">
    <source>
        <dbReference type="Proteomes" id="UP000483078"/>
    </source>
</evidence>